<comment type="caution">
    <text evidence="2">The sequence shown here is derived from an EMBL/GenBank/DDBJ whole genome shotgun (WGS) entry which is preliminary data.</text>
</comment>
<dbReference type="AlphaFoldDB" id="A0A9P4RCE1"/>
<gene>
    <name evidence="2" type="ORF">EJ04DRAFT_424204</name>
</gene>
<feature type="region of interest" description="Disordered" evidence="1">
    <location>
        <begin position="1"/>
        <end position="29"/>
    </location>
</feature>
<dbReference type="Proteomes" id="UP000799444">
    <property type="component" value="Unassembled WGS sequence"/>
</dbReference>
<name>A0A9P4RCE1_9PLEO</name>
<protein>
    <submittedName>
        <fullName evidence="2">Uncharacterized protein</fullName>
    </submittedName>
</protein>
<dbReference type="OrthoDB" id="3993201at2759"/>
<sequence>MSSRVSSRALKALAAGSKQTQTRGLHMTGPATFSSLLTSERPALNLPGDVAGLRADTAIQDSKRPVPEPASVSLPVRHFNTSRSLKSVGDSSTIDFAYLPDFDPDTASSPIMRVPILPETVTSESTRASLAEQVMLPTIMTVSADGTHIHAPSAMSDVSDNNAIDFQGMAARVAQTLGKTTEEKAGMVKEVWGGFMDDVFGPKGHGSAPTA</sequence>
<organism evidence="2 3">
    <name type="scientific">Polyplosphaeria fusca</name>
    <dbReference type="NCBI Taxonomy" id="682080"/>
    <lineage>
        <taxon>Eukaryota</taxon>
        <taxon>Fungi</taxon>
        <taxon>Dikarya</taxon>
        <taxon>Ascomycota</taxon>
        <taxon>Pezizomycotina</taxon>
        <taxon>Dothideomycetes</taxon>
        <taxon>Pleosporomycetidae</taxon>
        <taxon>Pleosporales</taxon>
        <taxon>Tetraplosphaeriaceae</taxon>
        <taxon>Polyplosphaeria</taxon>
    </lineage>
</organism>
<proteinExistence type="predicted"/>
<evidence type="ECO:0000256" key="1">
    <source>
        <dbReference type="SAM" id="MobiDB-lite"/>
    </source>
</evidence>
<dbReference type="EMBL" id="ML996099">
    <property type="protein sequence ID" value="KAF2740719.1"/>
    <property type="molecule type" value="Genomic_DNA"/>
</dbReference>
<accession>A0A9P4RCE1</accession>
<keyword evidence="3" id="KW-1185">Reference proteome</keyword>
<reference evidence="2" key="1">
    <citation type="journal article" date="2020" name="Stud. Mycol.">
        <title>101 Dothideomycetes genomes: a test case for predicting lifestyles and emergence of pathogens.</title>
        <authorList>
            <person name="Haridas S."/>
            <person name="Albert R."/>
            <person name="Binder M."/>
            <person name="Bloem J."/>
            <person name="Labutti K."/>
            <person name="Salamov A."/>
            <person name="Andreopoulos B."/>
            <person name="Baker S."/>
            <person name="Barry K."/>
            <person name="Bills G."/>
            <person name="Bluhm B."/>
            <person name="Cannon C."/>
            <person name="Castanera R."/>
            <person name="Culley D."/>
            <person name="Daum C."/>
            <person name="Ezra D."/>
            <person name="Gonzalez J."/>
            <person name="Henrissat B."/>
            <person name="Kuo A."/>
            <person name="Liang C."/>
            <person name="Lipzen A."/>
            <person name="Lutzoni F."/>
            <person name="Magnuson J."/>
            <person name="Mondo S."/>
            <person name="Nolan M."/>
            <person name="Ohm R."/>
            <person name="Pangilinan J."/>
            <person name="Park H.-J."/>
            <person name="Ramirez L."/>
            <person name="Alfaro M."/>
            <person name="Sun H."/>
            <person name="Tritt A."/>
            <person name="Yoshinaga Y."/>
            <person name="Zwiers L.-H."/>
            <person name="Turgeon B."/>
            <person name="Goodwin S."/>
            <person name="Spatafora J."/>
            <person name="Crous P."/>
            <person name="Grigoriev I."/>
        </authorList>
    </citation>
    <scope>NUCLEOTIDE SEQUENCE</scope>
    <source>
        <strain evidence="2">CBS 125425</strain>
    </source>
</reference>
<evidence type="ECO:0000313" key="3">
    <source>
        <dbReference type="Proteomes" id="UP000799444"/>
    </source>
</evidence>
<evidence type="ECO:0000313" key="2">
    <source>
        <dbReference type="EMBL" id="KAF2740719.1"/>
    </source>
</evidence>